<dbReference type="Pfam" id="PF00486">
    <property type="entry name" value="Trans_reg_C"/>
    <property type="match status" value="1"/>
</dbReference>
<evidence type="ECO:0000313" key="10">
    <source>
        <dbReference type="EMBL" id="SIN98981.1"/>
    </source>
</evidence>
<feature type="modified residue" description="4-aspartylphosphate" evidence="6">
    <location>
        <position position="67"/>
    </location>
</feature>
<dbReference type="GO" id="GO:0000156">
    <property type="term" value="F:phosphorelay response regulator activity"/>
    <property type="evidence" value="ECO:0007669"/>
    <property type="project" value="TreeGrafter"/>
</dbReference>
<dbReference type="GO" id="GO:0006355">
    <property type="term" value="P:regulation of DNA-templated transcription"/>
    <property type="evidence" value="ECO:0007669"/>
    <property type="project" value="InterPro"/>
</dbReference>
<keyword evidence="11" id="KW-1185">Reference proteome</keyword>
<dbReference type="InterPro" id="IPR036388">
    <property type="entry name" value="WH-like_DNA-bd_sf"/>
</dbReference>
<feature type="domain" description="OmpR/PhoB-type" evidence="9">
    <location>
        <begin position="141"/>
        <end position="242"/>
    </location>
</feature>
<dbReference type="Proteomes" id="UP000184758">
    <property type="component" value="Unassembled WGS sequence"/>
</dbReference>
<dbReference type="Gene3D" id="3.40.50.2300">
    <property type="match status" value="1"/>
</dbReference>
<dbReference type="Gene3D" id="6.10.250.690">
    <property type="match status" value="1"/>
</dbReference>
<dbReference type="EMBL" id="FSRN01000001">
    <property type="protein sequence ID" value="SIN98981.1"/>
    <property type="molecule type" value="Genomic_DNA"/>
</dbReference>
<dbReference type="AlphaFoldDB" id="A0A1N6FUX3"/>
<dbReference type="InterPro" id="IPR011006">
    <property type="entry name" value="CheY-like_superfamily"/>
</dbReference>
<evidence type="ECO:0000256" key="1">
    <source>
        <dbReference type="ARBA" id="ARBA00022553"/>
    </source>
</evidence>
<sequence>MKFPIIVTDKLTEARILKILIVDDEPKILDIVEAYLTIKKFQVFRAFNGTEAMKKFELVQPNLIVLDHMLPDISDTVICQKIRKISDLPIIMLTAKSTENNILNVLQMGADDYIVKPFSPKELVSRVETVLRRSASPVVTETKGSFDKGMLINYPENKQAFKNQNEVILTPTEFELLTLLASYPKQIFSREQLLKNVKGLEFNVLDRIIDSHIKNLRQKIEDNTRQPFFILTVYGMGYRFGGEKDESYN</sequence>
<protein>
    <submittedName>
        <fullName evidence="10">DNA-binding response regulator, OmpR family, contains REC and winged-helix (WHTH) domain</fullName>
    </submittedName>
</protein>
<dbReference type="eggNOG" id="COG0745">
    <property type="taxonomic scope" value="Bacteria"/>
</dbReference>
<dbReference type="InterPro" id="IPR001867">
    <property type="entry name" value="OmpR/PhoB-type_DNA-bd"/>
</dbReference>
<dbReference type="GO" id="GO:0005829">
    <property type="term" value="C:cytosol"/>
    <property type="evidence" value="ECO:0007669"/>
    <property type="project" value="TreeGrafter"/>
</dbReference>
<dbReference type="PROSITE" id="PS50110">
    <property type="entry name" value="RESPONSE_REGULATORY"/>
    <property type="match status" value="1"/>
</dbReference>
<accession>A0A1N6FUX3</accession>
<evidence type="ECO:0000256" key="3">
    <source>
        <dbReference type="ARBA" id="ARBA00023015"/>
    </source>
</evidence>
<dbReference type="Gene3D" id="1.10.10.10">
    <property type="entry name" value="Winged helix-like DNA-binding domain superfamily/Winged helix DNA-binding domain"/>
    <property type="match status" value="1"/>
</dbReference>
<dbReference type="SMART" id="SM00862">
    <property type="entry name" value="Trans_reg_C"/>
    <property type="match status" value="1"/>
</dbReference>
<name>A0A1N6FUX3_9LACT</name>
<dbReference type="CDD" id="cd00383">
    <property type="entry name" value="trans_reg_C"/>
    <property type="match status" value="1"/>
</dbReference>
<dbReference type="PANTHER" id="PTHR48111">
    <property type="entry name" value="REGULATOR OF RPOS"/>
    <property type="match status" value="1"/>
</dbReference>
<dbReference type="PANTHER" id="PTHR48111:SF73">
    <property type="entry name" value="ALKALINE PHOSPHATASE SYNTHESIS TRANSCRIPTIONAL REGULATORY PROTEIN PHOP"/>
    <property type="match status" value="1"/>
</dbReference>
<dbReference type="SMART" id="SM00448">
    <property type="entry name" value="REC"/>
    <property type="match status" value="1"/>
</dbReference>
<dbReference type="InterPro" id="IPR001789">
    <property type="entry name" value="Sig_transdc_resp-reg_receiver"/>
</dbReference>
<dbReference type="GO" id="GO:0000976">
    <property type="term" value="F:transcription cis-regulatory region binding"/>
    <property type="evidence" value="ECO:0007669"/>
    <property type="project" value="TreeGrafter"/>
</dbReference>
<keyword evidence="1 6" id="KW-0597">Phosphoprotein</keyword>
<evidence type="ECO:0000256" key="4">
    <source>
        <dbReference type="ARBA" id="ARBA00023125"/>
    </source>
</evidence>
<gene>
    <name evidence="10" type="ORF">SAMN05878443_0834</name>
</gene>
<keyword evidence="4 7" id="KW-0238">DNA-binding</keyword>
<dbReference type="InterPro" id="IPR039420">
    <property type="entry name" value="WalR-like"/>
</dbReference>
<dbReference type="SUPFAM" id="SSF46894">
    <property type="entry name" value="C-terminal effector domain of the bipartite response regulators"/>
    <property type="match status" value="1"/>
</dbReference>
<keyword evidence="2" id="KW-0902">Two-component regulatory system</keyword>
<keyword evidence="3" id="KW-0805">Transcription regulation</keyword>
<feature type="DNA-binding region" description="OmpR/PhoB-type" evidence="7">
    <location>
        <begin position="141"/>
        <end position="242"/>
    </location>
</feature>
<dbReference type="SUPFAM" id="SSF52172">
    <property type="entry name" value="CheY-like"/>
    <property type="match status" value="1"/>
</dbReference>
<evidence type="ECO:0000259" key="8">
    <source>
        <dbReference type="PROSITE" id="PS50110"/>
    </source>
</evidence>
<reference evidence="11" key="1">
    <citation type="submission" date="2016-11" db="EMBL/GenBank/DDBJ databases">
        <authorList>
            <person name="Varghese N."/>
            <person name="Submissions S."/>
        </authorList>
    </citation>
    <scope>NUCLEOTIDE SEQUENCE [LARGE SCALE GENOMIC DNA]</scope>
    <source>
        <strain evidence="11">313</strain>
    </source>
</reference>
<dbReference type="STRING" id="28230.SAMN05878443_0834"/>
<dbReference type="InterPro" id="IPR016032">
    <property type="entry name" value="Sig_transdc_resp-reg_C-effctor"/>
</dbReference>
<dbReference type="GO" id="GO:0032993">
    <property type="term" value="C:protein-DNA complex"/>
    <property type="evidence" value="ECO:0007669"/>
    <property type="project" value="TreeGrafter"/>
</dbReference>
<evidence type="ECO:0000259" key="9">
    <source>
        <dbReference type="PROSITE" id="PS51755"/>
    </source>
</evidence>
<organism evidence="10 11">
    <name type="scientific">Carnobacterium alterfunditum</name>
    <dbReference type="NCBI Taxonomy" id="28230"/>
    <lineage>
        <taxon>Bacteria</taxon>
        <taxon>Bacillati</taxon>
        <taxon>Bacillota</taxon>
        <taxon>Bacilli</taxon>
        <taxon>Lactobacillales</taxon>
        <taxon>Carnobacteriaceae</taxon>
        <taxon>Carnobacterium</taxon>
    </lineage>
</organism>
<evidence type="ECO:0000256" key="2">
    <source>
        <dbReference type="ARBA" id="ARBA00023012"/>
    </source>
</evidence>
<keyword evidence="5" id="KW-0804">Transcription</keyword>
<evidence type="ECO:0000256" key="5">
    <source>
        <dbReference type="ARBA" id="ARBA00023163"/>
    </source>
</evidence>
<evidence type="ECO:0000313" key="11">
    <source>
        <dbReference type="Proteomes" id="UP000184758"/>
    </source>
</evidence>
<evidence type="ECO:0000256" key="6">
    <source>
        <dbReference type="PROSITE-ProRule" id="PRU00169"/>
    </source>
</evidence>
<feature type="domain" description="Response regulatory" evidence="8">
    <location>
        <begin position="18"/>
        <end position="131"/>
    </location>
</feature>
<dbReference type="PROSITE" id="PS51755">
    <property type="entry name" value="OMPR_PHOB"/>
    <property type="match status" value="1"/>
</dbReference>
<dbReference type="Pfam" id="PF00072">
    <property type="entry name" value="Response_reg"/>
    <property type="match status" value="1"/>
</dbReference>
<proteinExistence type="predicted"/>
<evidence type="ECO:0000256" key="7">
    <source>
        <dbReference type="PROSITE-ProRule" id="PRU01091"/>
    </source>
</evidence>